<proteinExistence type="predicted"/>
<evidence type="ECO:0000313" key="1">
    <source>
        <dbReference type="EMBL" id="KAG8448967.1"/>
    </source>
</evidence>
<name>A0A8T2K0N2_9PIPI</name>
<reference evidence="1" key="1">
    <citation type="thesis" date="2020" institute="ProQuest LLC" country="789 East Eisenhower Parkway, Ann Arbor, MI, USA">
        <title>Comparative Genomics and Chromosome Evolution.</title>
        <authorList>
            <person name="Mudd A.B."/>
        </authorList>
    </citation>
    <scope>NUCLEOTIDE SEQUENCE</scope>
    <source>
        <strain evidence="1">Female2</strain>
        <tissue evidence="1">Blood</tissue>
    </source>
</reference>
<keyword evidence="2" id="KW-1185">Reference proteome</keyword>
<evidence type="ECO:0000313" key="2">
    <source>
        <dbReference type="Proteomes" id="UP000812440"/>
    </source>
</evidence>
<organism evidence="1 2">
    <name type="scientific">Hymenochirus boettgeri</name>
    <name type="common">Congo dwarf clawed frog</name>
    <dbReference type="NCBI Taxonomy" id="247094"/>
    <lineage>
        <taxon>Eukaryota</taxon>
        <taxon>Metazoa</taxon>
        <taxon>Chordata</taxon>
        <taxon>Craniata</taxon>
        <taxon>Vertebrata</taxon>
        <taxon>Euteleostomi</taxon>
        <taxon>Amphibia</taxon>
        <taxon>Batrachia</taxon>
        <taxon>Anura</taxon>
        <taxon>Pipoidea</taxon>
        <taxon>Pipidae</taxon>
        <taxon>Pipinae</taxon>
        <taxon>Hymenochirus</taxon>
    </lineage>
</organism>
<gene>
    <name evidence="1" type="ORF">GDO86_015875</name>
</gene>
<protein>
    <submittedName>
        <fullName evidence="1">Uncharacterized protein</fullName>
    </submittedName>
</protein>
<comment type="caution">
    <text evidence="1">The sequence shown here is derived from an EMBL/GenBank/DDBJ whole genome shotgun (WGS) entry which is preliminary data.</text>
</comment>
<sequence>MINTLVPNCHLATSCVCLSAVAELHLIDLFEETIIPEHLLFGKWHSIAVLLCAYVVIETDYHNFFEFDRVINLVCLCVIL</sequence>
<accession>A0A8T2K0N2</accession>
<dbReference type="EMBL" id="JAACNH010000003">
    <property type="protein sequence ID" value="KAG8448967.1"/>
    <property type="molecule type" value="Genomic_DNA"/>
</dbReference>
<dbReference type="Proteomes" id="UP000812440">
    <property type="component" value="Chromosome 8_10"/>
</dbReference>
<dbReference type="AlphaFoldDB" id="A0A8T2K0N2"/>